<dbReference type="Pfam" id="PF13579">
    <property type="entry name" value="Glyco_trans_4_4"/>
    <property type="match status" value="1"/>
</dbReference>
<feature type="domain" description="Glycosyl transferase family 1" evidence="2">
    <location>
        <begin position="207"/>
        <end position="378"/>
    </location>
</feature>
<dbReference type="Pfam" id="PF00534">
    <property type="entry name" value="Glycos_transf_1"/>
    <property type="match status" value="1"/>
</dbReference>
<organism evidence="4">
    <name type="scientific">marine metagenome</name>
    <dbReference type="NCBI Taxonomy" id="408172"/>
    <lineage>
        <taxon>unclassified sequences</taxon>
        <taxon>metagenomes</taxon>
        <taxon>ecological metagenomes</taxon>
    </lineage>
</organism>
<evidence type="ECO:0000259" key="2">
    <source>
        <dbReference type="Pfam" id="PF00534"/>
    </source>
</evidence>
<accession>A0A381WI38</accession>
<dbReference type="GO" id="GO:0016757">
    <property type="term" value="F:glycosyltransferase activity"/>
    <property type="evidence" value="ECO:0007669"/>
    <property type="project" value="InterPro"/>
</dbReference>
<name>A0A381WI38_9ZZZZ</name>
<dbReference type="GO" id="GO:0009103">
    <property type="term" value="P:lipopolysaccharide biosynthetic process"/>
    <property type="evidence" value="ECO:0007669"/>
    <property type="project" value="TreeGrafter"/>
</dbReference>
<evidence type="ECO:0000259" key="3">
    <source>
        <dbReference type="Pfam" id="PF13579"/>
    </source>
</evidence>
<dbReference type="Gene3D" id="3.40.50.2000">
    <property type="entry name" value="Glycogen Phosphorylase B"/>
    <property type="match status" value="2"/>
</dbReference>
<reference evidence="4" key="1">
    <citation type="submission" date="2018-05" db="EMBL/GenBank/DDBJ databases">
        <authorList>
            <person name="Lanie J.A."/>
            <person name="Ng W.-L."/>
            <person name="Kazmierczak K.M."/>
            <person name="Andrzejewski T.M."/>
            <person name="Davidsen T.M."/>
            <person name="Wayne K.J."/>
            <person name="Tettelin H."/>
            <person name="Glass J.I."/>
            <person name="Rusch D."/>
            <person name="Podicherti R."/>
            <person name="Tsui H.-C.T."/>
            <person name="Winkler M.E."/>
        </authorList>
    </citation>
    <scope>NUCLEOTIDE SEQUENCE</scope>
</reference>
<proteinExistence type="predicted"/>
<feature type="domain" description="Glycosyltransferase subfamily 4-like N-terminal" evidence="3">
    <location>
        <begin position="19"/>
        <end position="191"/>
    </location>
</feature>
<dbReference type="InterPro" id="IPR001296">
    <property type="entry name" value="Glyco_trans_1"/>
</dbReference>
<dbReference type="CDD" id="cd03794">
    <property type="entry name" value="GT4_WbuB-like"/>
    <property type="match status" value="1"/>
</dbReference>
<dbReference type="PANTHER" id="PTHR46401">
    <property type="entry name" value="GLYCOSYLTRANSFERASE WBBK-RELATED"/>
    <property type="match status" value="1"/>
</dbReference>
<protein>
    <recommendedName>
        <fullName evidence="5">Glycosyltransferase subfamily 4-like N-terminal domain-containing protein</fullName>
    </recommendedName>
</protein>
<dbReference type="InterPro" id="IPR028098">
    <property type="entry name" value="Glyco_trans_4-like_N"/>
</dbReference>
<evidence type="ECO:0000256" key="1">
    <source>
        <dbReference type="ARBA" id="ARBA00022679"/>
    </source>
</evidence>
<evidence type="ECO:0008006" key="5">
    <source>
        <dbReference type="Google" id="ProtNLM"/>
    </source>
</evidence>
<dbReference type="PANTHER" id="PTHR46401:SF2">
    <property type="entry name" value="GLYCOSYLTRANSFERASE WBBK-RELATED"/>
    <property type="match status" value="1"/>
</dbReference>
<dbReference type="AlphaFoldDB" id="A0A381WI38"/>
<sequence length="402" mass="46221">MNIIYLHQYFSTPSMSSGTRSFEMARRLVKSGHKVYMLSSRHARSYKEKKYFSIEDGIFVWWLPVQYSNNMSYIMRLFSFIRYCYLAIIQARKIDYDLVFATSTPLTIAIPGILLSKLKKTPFILEIRDLWPELPIAIGALRSQLTIFISKLLERWSYDNADHIIGLSEEMCAKIEMNGQPEDKISNIPNGCDIDLFNVKIEKGIEFRNKYDWLGPNPLVIYTGALGKMNNVIFLVEIADYMKKLNSDIRFLIIGKGKEEKIIFDYAKKLEVLDNNLFIIRELTKNYLVNIYSAASVCTSLFMPLKEMEANSANKFFDALAAGKPIMINYKGWQAKLIEKYNAGIVVPSDNVIVAAKELEALIIDEKRLFSTGKAAKELAIKHFDRDKLYKSFENVFLSVSN</sequence>
<keyword evidence="1" id="KW-0808">Transferase</keyword>
<gene>
    <name evidence="4" type="ORF">METZ01_LOCUS105018</name>
</gene>
<dbReference type="EMBL" id="UINC01011881">
    <property type="protein sequence ID" value="SVA52164.1"/>
    <property type="molecule type" value="Genomic_DNA"/>
</dbReference>
<evidence type="ECO:0000313" key="4">
    <source>
        <dbReference type="EMBL" id="SVA52164.1"/>
    </source>
</evidence>
<dbReference type="SUPFAM" id="SSF53756">
    <property type="entry name" value="UDP-Glycosyltransferase/glycogen phosphorylase"/>
    <property type="match status" value="1"/>
</dbReference>